<feature type="compositionally biased region" description="Basic and acidic residues" evidence="1">
    <location>
        <begin position="176"/>
        <end position="186"/>
    </location>
</feature>
<evidence type="ECO:0000313" key="2">
    <source>
        <dbReference type="EMBL" id="URL59600.1"/>
    </source>
</evidence>
<sequence>MATDAAGQAPPAPIPSSVDLQDFQFLPLDVLRLRDSMLAVEASGDEFRAAVLLWCVSWHQVPAASLPNSEQALAAYAGYGRDPKGWKKVRAGALRGFVLCDDGRLYHPVLAEKAAEAWEGKLKRRHLRECERIKKAAQRAGTTPAYPSFDEWKAHLAETGSDRWESPVVSQGTDKGQVDERPEGHGGDVPMESHPLKGQGIGTVDRDSGEGQEKGTEAKHGRTASDLPSAGASSKKGGVLLDTWIASLGDRDAIPADDPIFAYAENAGIPSEFLELSWFVFRARARESKKRQVDWRQTYRNYVKGGYLKLWYIDGDGVHRLTSTGTEWQRVMEAEQERAAA</sequence>
<dbReference type="Proteomes" id="UP001056681">
    <property type="component" value="Chromosome"/>
</dbReference>
<dbReference type="EMBL" id="CP063231">
    <property type="protein sequence ID" value="URL59600.1"/>
    <property type="molecule type" value="Genomic_DNA"/>
</dbReference>
<gene>
    <name evidence="2" type="ORF">IM816_05750</name>
</gene>
<dbReference type="RefSeq" id="WP_250340121.1">
    <property type="nucleotide sequence ID" value="NZ_CP063231.1"/>
</dbReference>
<protein>
    <recommendedName>
        <fullName evidence="4">DUF1376 domain-containing protein</fullName>
    </recommendedName>
</protein>
<evidence type="ECO:0000256" key="1">
    <source>
        <dbReference type="SAM" id="MobiDB-lite"/>
    </source>
</evidence>
<feature type="region of interest" description="Disordered" evidence="1">
    <location>
        <begin position="160"/>
        <end position="233"/>
    </location>
</feature>
<keyword evidence="3" id="KW-1185">Reference proteome</keyword>
<proteinExistence type="predicted"/>
<accession>A0ABY4T4H4</accession>
<feature type="compositionally biased region" description="Basic and acidic residues" evidence="1">
    <location>
        <begin position="204"/>
        <end position="220"/>
    </location>
</feature>
<reference evidence="2" key="1">
    <citation type="submission" date="2020-10" db="EMBL/GenBank/DDBJ databases">
        <title>Whole-genome sequence of Luteibacter sp. EIF3.</title>
        <authorList>
            <person name="Friedrich I."/>
            <person name="Hertel R."/>
            <person name="Daniel R."/>
        </authorList>
    </citation>
    <scope>NUCLEOTIDE SEQUENCE</scope>
    <source>
        <strain evidence="2">EIF3</strain>
    </source>
</reference>
<evidence type="ECO:0000313" key="3">
    <source>
        <dbReference type="Proteomes" id="UP001056681"/>
    </source>
</evidence>
<evidence type="ECO:0008006" key="4">
    <source>
        <dbReference type="Google" id="ProtNLM"/>
    </source>
</evidence>
<organism evidence="2 3">
    <name type="scientific">Luteibacter flocculans</name>
    <dbReference type="NCBI Taxonomy" id="2780091"/>
    <lineage>
        <taxon>Bacteria</taxon>
        <taxon>Pseudomonadati</taxon>
        <taxon>Pseudomonadota</taxon>
        <taxon>Gammaproteobacteria</taxon>
        <taxon>Lysobacterales</taxon>
        <taxon>Rhodanobacteraceae</taxon>
        <taxon>Luteibacter</taxon>
    </lineage>
</organism>
<name>A0ABY4T4H4_9GAMM</name>